<keyword evidence="8" id="KW-1185">Reference proteome</keyword>
<protein>
    <recommendedName>
        <fullName evidence="9">Phospholipid/glycerol acyltransferase domain-containing protein</fullName>
    </recommendedName>
</protein>
<keyword evidence="2" id="KW-1003">Cell membrane</keyword>
<dbReference type="Proteomes" id="UP001275932">
    <property type="component" value="Unassembled WGS sequence"/>
</dbReference>
<dbReference type="SUPFAM" id="SSF53756">
    <property type="entry name" value="UDP-Glycosyltransferase/glycogen phosphorylase"/>
    <property type="match status" value="1"/>
</dbReference>
<accession>A0ABU4WKB2</accession>
<dbReference type="InterPro" id="IPR004960">
    <property type="entry name" value="LipA_acyltrans"/>
</dbReference>
<evidence type="ECO:0000313" key="7">
    <source>
        <dbReference type="EMBL" id="MDX8415829.1"/>
    </source>
</evidence>
<gene>
    <name evidence="7" type="ORF">MOX91_06535</name>
</gene>
<evidence type="ECO:0000256" key="6">
    <source>
        <dbReference type="ARBA" id="ARBA00023315"/>
    </source>
</evidence>
<evidence type="ECO:0000256" key="3">
    <source>
        <dbReference type="ARBA" id="ARBA00022519"/>
    </source>
</evidence>
<keyword evidence="4" id="KW-0808">Transferase</keyword>
<evidence type="ECO:0008006" key="9">
    <source>
        <dbReference type="Google" id="ProtNLM"/>
    </source>
</evidence>
<comment type="caution">
    <text evidence="7">The sequence shown here is derived from an EMBL/GenBank/DDBJ whole genome shotgun (WGS) entry which is preliminary data.</text>
</comment>
<name>A0ABU4WKB2_9BACT</name>
<keyword evidence="3" id="KW-0997">Cell inner membrane</keyword>
<dbReference type="Pfam" id="PF03279">
    <property type="entry name" value="Lip_A_acyltrans"/>
    <property type="match status" value="1"/>
</dbReference>
<dbReference type="CDD" id="cd07984">
    <property type="entry name" value="LPLAT_LABLAT-like"/>
    <property type="match status" value="1"/>
</dbReference>
<dbReference type="RefSeq" id="WP_370397282.1">
    <property type="nucleotide sequence ID" value="NZ_JALBUT010000007.1"/>
</dbReference>
<reference evidence="7 8" key="1">
    <citation type="submission" date="2022-03" db="EMBL/GenBank/DDBJ databases">
        <title>Novel taxa within the pig intestine.</title>
        <authorList>
            <person name="Wylensek D."/>
            <person name="Bishof K."/>
            <person name="Afrizal A."/>
            <person name="Clavel T."/>
        </authorList>
    </citation>
    <scope>NUCLEOTIDE SEQUENCE [LARGE SCALE GENOMIC DNA]</scope>
    <source>
        <strain evidence="7 8">CLA-KB-P66</strain>
    </source>
</reference>
<comment type="subcellular location">
    <subcellularLocation>
        <location evidence="1">Cell inner membrane</location>
    </subcellularLocation>
</comment>
<dbReference type="Gene3D" id="3.40.50.2000">
    <property type="entry name" value="Glycogen Phosphorylase B"/>
    <property type="match status" value="1"/>
</dbReference>
<dbReference type="PANTHER" id="PTHR30606:SF10">
    <property type="entry name" value="PHOSPHATIDYLINOSITOL MANNOSIDE ACYLTRANSFERASE"/>
    <property type="match status" value="1"/>
</dbReference>
<sequence length="503" mass="57829">MKIFLSITGRFFALMPRSFSSGICKAIGFLIIYVPNSRARVAFSNIKHCFPNLPKSEIREIAYESAKRMVEMGLFVLASPYIGEKELKKRIRISEFLNSEIANLQENPRPLVLMIPHFCMMESITMLPMLSPLKMPQTGVFYRPFDNDGIESWVKETRERYGVHLLSRKDGLFAANDFLKNKGCVGVLFDQDAGAAGVLSPFFGRLASTSEIAEILAHRWRSGVAVVWAKRTGFWSAEIDGEFIEGSESEEILFNLNLWLENKIKSDETARRDWLWLHKRWKTQTHPKYRFQIRHRRVVFEEYLKHFNLKELPRRSNFIFKMPSELTEAVSVLPIFSTLRKARPDAAFTLLFNEDIAECFEGLSVAERVLSLPFDMAKRKDVLMSLSEEYPELLAVFDASGKYEFDAKLIRAAQSYGFFKKGGKKPKFVKFCAELSEDDFSRPILERVEIMLKKYGLKEPLDFSEITFKNRNGGAVFDAKKLLKSASKEEIVSLLKNSSKIAF</sequence>
<organism evidence="7 8">
    <name type="scientific">Intestinicryptomonas porci</name>
    <dbReference type="NCBI Taxonomy" id="2926320"/>
    <lineage>
        <taxon>Bacteria</taxon>
        <taxon>Pseudomonadati</taxon>
        <taxon>Verrucomicrobiota</taxon>
        <taxon>Opitutia</taxon>
        <taxon>Opitutales</taxon>
        <taxon>Intestinicryptomonaceae</taxon>
        <taxon>Intestinicryptomonas</taxon>
    </lineage>
</organism>
<evidence type="ECO:0000313" key="8">
    <source>
        <dbReference type="Proteomes" id="UP001275932"/>
    </source>
</evidence>
<evidence type="ECO:0000256" key="4">
    <source>
        <dbReference type="ARBA" id="ARBA00022679"/>
    </source>
</evidence>
<evidence type="ECO:0000256" key="2">
    <source>
        <dbReference type="ARBA" id="ARBA00022475"/>
    </source>
</evidence>
<keyword evidence="6" id="KW-0012">Acyltransferase</keyword>
<dbReference type="EMBL" id="JALBUT010000007">
    <property type="protein sequence ID" value="MDX8415829.1"/>
    <property type="molecule type" value="Genomic_DNA"/>
</dbReference>
<proteinExistence type="predicted"/>
<evidence type="ECO:0000256" key="5">
    <source>
        <dbReference type="ARBA" id="ARBA00023136"/>
    </source>
</evidence>
<dbReference type="PANTHER" id="PTHR30606">
    <property type="entry name" value="LIPID A BIOSYNTHESIS LAUROYL ACYLTRANSFERASE"/>
    <property type="match status" value="1"/>
</dbReference>
<evidence type="ECO:0000256" key="1">
    <source>
        <dbReference type="ARBA" id="ARBA00004533"/>
    </source>
</evidence>
<keyword evidence="5" id="KW-0472">Membrane</keyword>